<comment type="similarity">
    <text evidence="1">Belongs to the glycosyl hydrolase 1 family.</text>
</comment>
<dbReference type="InterPro" id="IPR017853">
    <property type="entry name" value="GH"/>
</dbReference>
<dbReference type="NCBIfam" id="TIGR03356">
    <property type="entry name" value="BGL"/>
    <property type="match status" value="1"/>
</dbReference>
<name>A0A6J6G444_9ZZZZ</name>
<dbReference type="PRINTS" id="PR00131">
    <property type="entry name" value="GLHYDRLASE1"/>
</dbReference>
<dbReference type="FunFam" id="3.20.20.80:FF:000004">
    <property type="entry name" value="Beta-glucosidase 6-phospho-beta-glucosidase"/>
    <property type="match status" value="1"/>
</dbReference>
<gene>
    <name evidence="7" type="ORF">UFOPK1788_00726</name>
</gene>
<keyword evidence="5" id="KW-0326">Glycosidase</keyword>
<protein>
    <submittedName>
        <fullName evidence="7">Unannotated protein</fullName>
    </submittedName>
</protein>
<dbReference type="PANTHER" id="PTHR10353">
    <property type="entry name" value="GLYCOSYL HYDROLASE"/>
    <property type="match status" value="1"/>
</dbReference>
<dbReference type="SUPFAM" id="SSF51445">
    <property type="entry name" value="(Trans)glycosidases"/>
    <property type="match status" value="1"/>
</dbReference>
<dbReference type="GO" id="GO:0005829">
    <property type="term" value="C:cytosol"/>
    <property type="evidence" value="ECO:0007669"/>
    <property type="project" value="TreeGrafter"/>
</dbReference>
<accession>A0A6J6G444</accession>
<proteinExistence type="inferred from homology"/>
<sequence length="461" mass="50785">MLSLDARAHALSQRIPDGFILGTATSSWQIEGDSTGRGSSIWDDFAAVAGNIKDGTTADPACDHVNRLDTDLELLGWLGVDAYRFSFSWPRIFRTGEGELNQSGLDFYDRLIDGLLERGIKPAATMYHWDLPSTFGDQGGWTWAPIVDRFGDYAEALANRYADRVDSWATLNEPWVSACLGYATTIHAPGAGDPARGFEAAYRLLHAHGRAVDVLRSHNAPNVGTVLNLTTIIDDDGKSDYGRQIIDGLQNRIFLDPLAGRGIPIDIIEATAGITDWSFVTDEGLTEIARPIDWLGINYYTPARIAQSTASDKGFIVGQNTDVYPGSPLVEFVPREPRTEMGWEIHAESLTTTLVDTAERLPGVPLFITENGGAFPDDEHVDGRVNDLDRVDYIESHINAALDARDRGVDLRGYFAWSLMDNIEWAEGLLKRFGIVHVDPETQVRTPKSSAYFLRAVIAAR</sequence>
<keyword evidence="3" id="KW-0136">Cellulose degradation</keyword>
<keyword evidence="6" id="KW-0624">Polysaccharide degradation</keyword>
<organism evidence="7">
    <name type="scientific">freshwater metagenome</name>
    <dbReference type="NCBI Taxonomy" id="449393"/>
    <lineage>
        <taxon>unclassified sequences</taxon>
        <taxon>metagenomes</taxon>
        <taxon>ecological metagenomes</taxon>
    </lineage>
</organism>
<evidence type="ECO:0000313" key="7">
    <source>
        <dbReference type="EMBL" id="CAB4594709.1"/>
    </source>
</evidence>
<dbReference type="GO" id="GO:0008422">
    <property type="term" value="F:beta-glucosidase activity"/>
    <property type="evidence" value="ECO:0007669"/>
    <property type="project" value="InterPro"/>
</dbReference>
<dbReference type="Gene3D" id="3.20.20.80">
    <property type="entry name" value="Glycosidases"/>
    <property type="match status" value="1"/>
</dbReference>
<evidence type="ECO:0000256" key="1">
    <source>
        <dbReference type="ARBA" id="ARBA00010838"/>
    </source>
</evidence>
<evidence type="ECO:0000256" key="5">
    <source>
        <dbReference type="ARBA" id="ARBA00023295"/>
    </source>
</evidence>
<keyword evidence="4" id="KW-0119">Carbohydrate metabolism</keyword>
<dbReference type="GO" id="GO:0030245">
    <property type="term" value="P:cellulose catabolic process"/>
    <property type="evidence" value="ECO:0007669"/>
    <property type="project" value="UniProtKB-KW"/>
</dbReference>
<evidence type="ECO:0000256" key="4">
    <source>
        <dbReference type="ARBA" id="ARBA00023277"/>
    </source>
</evidence>
<evidence type="ECO:0000256" key="6">
    <source>
        <dbReference type="ARBA" id="ARBA00023326"/>
    </source>
</evidence>
<dbReference type="Pfam" id="PF00232">
    <property type="entry name" value="Glyco_hydro_1"/>
    <property type="match status" value="1"/>
</dbReference>
<evidence type="ECO:0000256" key="3">
    <source>
        <dbReference type="ARBA" id="ARBA00023001"/>
    </source>
</evidence>
<dbReference type="InterPro" id="IPR017736">
    <property type="entry name" value="Glyco_hydro_1_beta-glucosidase"/>
</dbReference>
<dbReference type="PANTHER" id="PTHR10353:SF36">
    <property type="entry name" value="LP05116P"/>
    <property type="match status" value="1"/>
</dbReference>
<keyword evidence="2" id="KW-0378">Hydrolase</keyword>
<evidence type="ECO:0000256" key="2">
    <source>
        <dbReference type="ARBA" id="ARBA00022801"/>
    </source>
</evidence>
<reference evidence="7" key="1">
    <citation type="submission" date="2020-05" db="EMBL/GenBank/DDBJ databases">
        <authorList>
            <person name="Chiriac C."/>
            <person name="Salcher M."/>
            <person name="Ghai R."/>
            <person name="Kavagutti S V."/>
        </authorList>
    </citation>
    <scope>NUCLEOTIDE SEQUENCE</scope>
</reference>
<dbReference type="InterPro" id="IPR001360">
    <property type="entry name" value="Glyco_hydro_1"/>
</dbReference>
<dbReference type="EMBL" id="CAEZUE010000085">
    <property type="protein sequence ID" value="CAB4594709.1"/>
    <property type="molecule type" value="Genomic_DNA"/>
</dbReference>
<dbReference type="AlphaFoldDB" id="A0A6J6G444"/>